<dbReference type="Pfam" id="PF12006">
    <property type="entry name" value="DUF3500"/>
    <property type="match status" value="1"/>
</dbReference>
<dbReference type="RefSeq" id="WP_079687663.1">
    <property type="nucleotide sequence ID" value="NZ_FUZU01000002.1"/>
</dbReference>
<proteinExistence type="predicted"/>
<feature type="chain" id="PRO_5012549812" description="DUF3500 domain-containing protein" evidence="1">
    <location>
        <begin position="18"/>
        <end position="334"/>
    </location>
</feature>
<dbReference type="AlphaFoldDB" id="A0A1T5LF94"/>
<protein>
    <recommendedName>
        <fullName evidence="4">DUF3500 domain-containing protein</fullName>
    </recommendedName>
</protein>
<evidence type="ECO:0000313" key="3">
    <source>
        <dbReference type="Proteomes" id="UP000190961"/>
    </source>
</evidence>
<feature type="signal peptide" evidence="1">
    <location>
        <begin position="1"/>
        <end position="17"/>
    </location>
</feature>
<gene>
    <name evidence="2" type="ORF">SAMN05660236_3109</name>
</gene>
<dbReference type="EMBL" id="FUZU01000002">
    <property type="protein sequence ID" value="SKC74672.1"/>
    <property type="molecule type" value="Genomic_DNA"/>
</dbReference>
<keyword evidence="3" id="KW-1185">Reference proteome</keyword>
<name>A0A1T5LF94_9BACT</name>
<accession>A0A1T5LF94</accession>
<keyword evidence="1" id="KW-0732">Signal</keyword>
<dbReference type="OrthoDB" id="581140at2"/>
<reference evidence="2 3" key="1">
    <citation type="submission" date="2017-02" db="EMBL/GenBank/DDBJ databases">
        <authorList>
            <person name="Peterson S.W."/>
        </authorList>
    </citation>
    <scope>NUCLEOTIDE SEQUENCE [LARGE SCALE GENOMIC DNA]</scope>
    <source>
        <strain evidence="2 3">DSM 25262</strain>
    </source>
</reference>
<evidence type="ECO:0000256" key="1">
    <source>
        <dbReference type="SAM" id="SignalP"/>
    </source>
</evidence>
<organism evidence="2 3">
    <name type="scientific">Ohtaekwangia koreensis</name>
    <dbReference type="NCBI Taxonomy" id="688867"/>
    <lineage>
        <taxon>Bacteria</taxon>
        <taxon>Pseudomonadati</taxon>
        <taxon>Bacteroidota</taxon>
        <taxon>Cytophagia</taxon>
        <taxon>Cytophagales</taxon>
        <taxon>Fulvivirgaceae</taxon>
        <taxon>Ohtaekwangia</taxon>
    </lineage>
</organism>
<dbReference type="InterPro" id="IPR021889">
    <property type="entry name" value="DUF3500"/>
</dbReference>
<dbReference type="PANTHER" id="PTHR37489">
    <property type="entry name" value="DUF3500 DOMAIN-CONTAINING PROTEIN"/>
    <property type="match status" value="1"/>
</dbReference>
<dbReference type="STRING" id="688867.SAMN05660236_3109"/>
<dbReference type="Proteomes" id="UP000190961">
    <property type="component" value="Unassembled WGS sequence"/>
</dbReference>
<evidence type="ECO:0008006" key="4">
    <source>
        <dbReference type="Google" id="ProtNLM"/>
    </source>
</evidence>
<dbReference type="PANTHER" id="PTHR37489:SF1">
    <property type="entry name" value="DUF3500 DOMAIN-CONTAINING PROTEIN"/>
    <property type="match status" value="1"/>
</dbReference>
<sequence length="334" mass="38085">MIKLLYAFLFCSVTLHAQSTEVVQRADDFLSSLSPAQKNKALYEWKSDERLNWHFVPKDRNGISLHALDAKQRAVAFALLKSSLSIQGYQKATGILSLEKILQQVEGRKEDDTYRDPLNYYFTIFGNPEEKTLWGWRLEGHHLSLNFSSANGVMESSTPSFWGSNPAIVPSGNDRGKKTLKEEIDLGFELINSMNDQQLAKARFADIALPEIVSYNKQKAELINPTGIIYTDLNSDQKKTFLRLLDAYIKNYEFGFSEKLMAKIKKAGIDHLSFAWAGSLKPGVGHYYRIQGPMLLIEYDNTQNNSNHIHTVVRDLTNDFAADILREHYMKEHN</sequence>
<evidence type="ECO:0000313" key="2">
    <source>
        <dbReference type="EMBL" id="SKC74672.1"/>
    </source>
</evidence>